<protein>
    <recommendedName>
        <fullName evidence="1">RNase H type-1 domain-containing protein</fullName>
    </recommendedName>
</protein>
<feature type="domain" description="RNase H type-1" evidence="1">
    <location>
        <begin position="2"/>
        <end position="104"/>
    </location>
</feature>
<dbReference type="Pfam" id="PF13456">
    <property type="entry name" value="RVT_3"/>
    <property type="match status" value="1"/>
</dbReference>
<dbReference type="GO" id="GO:0003676">
    <property type="term" value="F:nucleic acid binding"/>
    <property type="evidence" value="ECO:0007669"/>
    <property type="project" value="InterPro"/>
</dbReference>
<dbReference type="PANTHER" id="PTHR47723">
    <property type="entry name" value="OS05G0353850 PROTEIN"/>
    <property type="match status" value="1"/>
</dbReference>
<dbReference type="Gene3D" id="3.30.420.10">
    <property type="entry name" value="Ribonuclease H-like superfamily/Ribonuclease H"/>
    <property type="match status" value="1"/>
</dbReference>
<sequence>MTENWTNLCTDGAVKAMTRTARFGGVLRFGNGDWIMGYNRSFGNCSVFYVELWGILDGLTLIQDKLFEGVMIEADSLEVVKTIQDSSLTISNLSLIRRIDRLLA</sequence>
<dbReference type="EMBL" id="JABEZV010000013">
    <property type="protein sequence ID" value="MBA0727923.1"/>
    <property type="molecule type" value="Genomic_DNA"/>
</dbReference>
<dbReference type="PROSITE" id="PS50879">
    <property type="entry name" value="RNASE_H_1"/>
    <property type="match status" value="1"/>
</dbReference>
<gene>
    <name evidence="2" type="ORF">Golax_000870</name>
</gene>
<dbReference type="InterPro" id="IPR012337">
    <property type="entry name" value="RNaseH-like_sf"/>
</dbReference>
<accession>A0A7J9AVA8</accession>
<dbReference type="PANTHER" id="PTHR47723:SF13">
    <property type="entry name" value="PUTATIVE-RELATED"/>
    <property type="match status" value="1"/>
</dbReference>
<dbReference type="CDD" id="cd06222">
    <property type="entry name" value="RNase_H_like"/>
    <property type="match status" value="1"/>
</dbReference>
<dbReference type="Proteomes" id="UP000593574">
    <property type="component" value="Unassembled WGS sequence"/>
</dbReference>
<evidence type="ECO:0000313" key="3">
    <source>
        <dbReference type="Proteomes" id="UP000593574"/>
    </source>
</evidence>
<dbReference type="InterPro" id="IPR036397">
    <property type="entry name" value="RNaseH_sf"/>
</dbReference>
<dbReference type="InterPro" id="IPR002156">
    <property type="entry name" value="RNaseH_domain"/>
</dbReference>
<evidence type="ECO:0000259" key="1">
    <source>
        <dbReference type="PROSITE" id="PS50879"/>
    </source>
</evidence>
<keyword evidence="3" id="KW-1185">Reference proteome</keyword>
<organism evidence="2 3">
    <name type="scientific">Gossypium laxum</name>
    <dbReference type="NCBI Taxonomy" id="34288"/>
    <lineage>
        <taxon>Eukaryota</taxon>
        <taxon>Viridiplantae</taxon>
        <taxon>Streptophyta</taxon>
        <taxon>Embryophyta</taxon>
        <taxon>Tracheophyta</taxon>
        <taxon>Spermatophyta</taxon>
        <taxon>Magnoliopsida</taxon>
        <taxon>eudicotyledons</taxon>
        <taxon>Gunneridae</taxon>
        <taxon>Pentapetalae</taxon>
        <taxon>rosids</taxon>
        <taxon>malvids</taxon>
        <taxon>Malvales</taxon>
        <taxon>Malvaceae</taxon>
        <taxon>Malvoideae</taxon>
        <taxon>Gossypium</taxon>
    </lineage>
</organism>
<dbReference type="SUPFAM" id="SSF53098">
    <property type="entry name" value="Ribonuclease H-like"/>
    <property type="match status" value="1"/>
</dbReference>
<evidence type="ECO:0000313" key="2">
    <source>
        <dbReference type="EMBL" id="MBA0727923.1"/>
    </source>
</evidence>
<dbReference type="AlphaFoldDB" id="A0A7J9AVA8"/>
<reference evidence="2 3" key="1">
    <citation type="journal article" date="2019" name="Genome Biol. Evol.">
        <title>Insights into the evolution of the New World diploid cottons (Gossypium, subgenus Houzingenia) based on genome sequencing.</title>
        <authorList>
            <person name="Grover C.E."/>
            <person name="Arick M.A. 2nd"/>
            <person name="Thrash A."/>
            <person name="Conover J.L."/>
            <person name="Sanders W.S."/>
            <person name="Peterson D.G."/>
            <person name="Frelichowski J.E."/>
            <person name="Scheffler J.A."/>
            <person name="Scheffler B.E."/>
            <person name="Wendel J.F."/>
        </authorList>
    </citation>
    <scope>NUCLEOTIDE SEQUENCE [LARGE SCALE GENOMIC DNA]</scope>
    <source>
        <strain evidence="2">4</strain>
        <tissue evidence="2">Leaf</tissue>
    </source>
</reference>
<name>A0A7J9AVA8_9ROSI</name>
<dbReference type="InterPro" id="IPR053151">
    <property type="entry name" value="RNase_H-like"/>
</dbReference>
<dbReference type="InterPro" id="IPR044730">
    <property type="entry name" value="RNase_H-like_dom_plant"/>
</dbReference>
<comment type="caution">
    <text evidence="2">The sequence shown here is derived from an EMBL/GenBank/DDBJ whole genome shotgun (WGS) entry which is preliminary data.</text>
</comment>
<feature type="non-terminal residue" evidence="2">
    <location>
        <position position="104"/>
    </location>
</feature>
<proteinExistence type="predicted"/>
<dbReference type="GO" id="GO:0004523">
    <property type="term" value="F:RNA-DNA hybrid ribonuclease activity"/>
    <property type="evidence" value="ECO:0007669"/>
    <property type="project" value="InterPro"/>
</dbReference>